<protein>
    <recommendedName>
        <fullName evidence="4">Centromere protein J C-terminal domain-containing protein</fullName>
    </recommendedName>
</protein>
<sequence>MEEKLKDRINFIESIFSKMENKKSLIDVLKEEIRKLKALNLEYKAILNNKKVVHFDKKKGKTRYYLSDGSTYVINKHYKYLYDSNTKIITYEFENGQIERTFPCGLKEIRYNDGNIVIKNGDKDYEYIQKRDVSDRFNIGNN</sequence>
<reference evidence="2 3" key="1">
    <citation type="submission" date="2011-08" db="EMBL/GenBank/DDBJ databases">
        <authorList>
            <person name="Liu Z.J."/>
            <person name="Shi F.L."/>
            <person name="Lu J.Q."/>
            <person name="Li M."/>
            <person name="Wang Z.L."/>
        </authorList>
    </citation>
    <scope>NUCLEOTIDE SEQUENCE [LARGE SCALE GENOMIC DNA]</scope>
    <source>
        <strain evidence="2 3">USNM 41457</strain>
    </source>
</reference>
<proteinExistence type="predicted"/>
<dbReference type="InParanoid" id="J9DD40"/>
<keyword evidence="3" id="KW-1185">Reference proteome</keyword>
<accession>J9DD40</accession>
<dbReference type="InterPro" id="IPR047002">
    <property type="entry name" value="Tcp10_C_sf"/>
</dbReference>
<dbReference type="Gene3D" id="2.60.450.20">
    <property type="match status" value="1"/>
</dbReference>
<dbReference type="Proteomes" id="UP000003163">
    <property type="component" value="Unassembled WGS sequence"/>
</dbReference>
<evidence type="ECO:0008006" key="4">
    <source>
        <dbReference type="Google" id="ProtNLM"/>
    </source>
</evidence>
<dbReference type="OMA" id="KEIRMPD"/>
<comment type="caution">
    <text evidence="2">The sequence shown here is derived from an EMBL/GenBank/DDBJ whole genome shotgun (WGS) entry which is preliminary data.</text>
</comment>
<dbReference type="AlphaFoldDB" id="J9DD40"/>
<keyword evidence="1" id="KW-0175">Coiled coil</keyword>
<organism evidence="2 3">
    <name type="scientific">Edhazardia aedis (strain USNM 41457)</name>
    <name type="common">Microsporidian parasite</name>
    <dbReference type="NCBI Taxonomy" id="1003232"/>
    <lineage>
        <taxon>Eukaryota</taxon>
        <taxon>Fungi</taxon>
        <taxon>Fungi incertae sedis</taxon>
        <taxon>Microsporidia</taxon>
        <taxon>Edhazardia</taxon>
    </lineage>
</organism>
<dbReference type="VEuPathDB" id="MicrosporidiaDB:EDEG_00053"/>
<feature type="coiled-coil region" evidence="1">
    <location>
        <begin position="19"/>
        <end position="49"/>
    </location>
</feature>
<gene>
    <name evidence="2" type="ORF">EDEG_00053</name>
</gene>
<name>J9DD40_EDHAE</name>
<evidence type="ECO:0000313" key="2">
    <source>
        <dbReference type="EMBL" id="EJW05389.1"/>
    </source>
</evidence>
<dbReference type="EMBL" id="AFBI03000001">
    <property type="protein sequence ID" value="EJW05389.1"/>
    <property type="molecule type" value="Genomic_DNA"/>
</dbReference>
<reference evidence="3" key="2">
    <citation type="submission" date="2015-07" db="EMBL/GenBank/DDBJ databases">
        <title>Contrasting host-pathogen interactions and genome evolution in two generalist and specialist microsporidian pathogens of mosquitoes.</title>
        <authorList>
            <consortium name="The Broad Institute Genomics Platform"/>
            <consortium name="The Broad Institute Genome Sequencing Center for Infectious Disease"/>
            <person name="Cuomo C.A."/>
            <person name="Sanscrainte N.D."/>
            <person name="Goldberg J.M."/>
            <person name="Heiman D."/>
            <person name="Young S."/>
            <person name="Zeng Q."/>
            <person name="Becnel J.J."/>
            <person name="Birren B.W."/>
        </authorList>
    </citation>
    <scope>NUCLEOTIDE SEQUENCE [LARGE SCALE GENOMIC DNA]</scope>
    <source>
        <strain evidence="3">USNM 41457</strain>
    </source>
</reference>
<evidence type="ECO:0000313" key="3">
    <source>
        <dbReference type="Proteomes" id="UP000003163"/>
    </source>
</evidence>
<dbReference type="HOGENOM" id="CLU_131641_0_0_1"/>
<evidence type="ECO:0000256" key="1">
    <source>
        <dbReference type="SAM" id="Coils"/>
    </source>
</evidence>
<dbReference type="OrthoDB" id="10252174at2759"/>